<organism evidence="7 8">
    <name type="scientific">Fragilariopsis cylindrus CCMP1102</name>
    <dbReference type="NCBI Taxonomy" id="635003"/>
    <lineage>
        <taxon>Eukaryota</taxon>
        <taxon>Sar</taxon>
        <taxon>Stramenopiles</taxon>
        <taxon>Ochrophyta</taxon>
        <taxon>Bacillariophyta</taxon>
        <taxon>Bacillariophyceae</taxon>
        <taxon>Bacillariophycidae</taxon>
        <taxon>Bacillariales</taxon>
        <taxon>Bacillariaceae</taxon>
        <taxon>Fragilariopsis</taxon>
    </lineage>
</organism>
<evidence type="ECO:0000256" key="6">
    <source>
        <dbReference type="SAM" id="Phobius"/>
    </source>
</evidence>
<reference evidence="7 8" key="1">
    <citation type="submission" date="2016-09" db="EMBL/GenBank/DDBJ databases">
        <title>Extensive genetic diversity and differential bi-allelic expression allows diatom success in the polar Southern Ocean.</title>
        <authorList>
            <consortium name="DOE Joint Genome Institute"/>
            <person name="Mock T."/>
            <person name="Otillar R.P."/>
            <person name="Strauss J."/>
            <person name="Dupont C."/>
            <person name="Frickenhaus S."/>
            <person name="Maumus F."/>
            <person name="Mcmullan M."/>
            <person name="Sanges R."/>
            <person name="Schmutz J."/>
            <person name="Toseland A."/>
            <person name="Valas R."/>
            <person name="Veluchamy A."/>
            <person name="Ward B.J."/>
            <person name="Allen A."/>
            <person name="Barry K."/>
            <person name="Falciatore A."/>
            <person name="Ferrante M."/>
            <person name="Fortunato A.E."/>
            <person name="Gloeckner G."/>
            <person name="Gruber A."/>
            <person name="Hipkin R."/>
            <person name="Janech M."/>
            <person name="Kroth P."/>
            <person name="Leese F."/>
            <person name="Lindquist E."/>
            <person name="Lyon B.R."/>
            <person name="Martin J."/>
            <person name="Mayer C."/>
            <person name="Parker M."/>
            <person name="Quesneville H."/>
            <person name="Raymond J."/>
            <person name="Uhlig C."/>
            <person name="Valentin K.U."/>
            <person name="Worden A.Z."/>
            <person name="Armbrust E.V."/>
            <person name="Bowler C."/>
            <person name="Green B."/>
            <person name="Moulton V."/>
            <person name="Van Oosterhout C."/>
            <person name="Grigoriev I."/>
        </authorList>
    </citation>
    <scope>NUCLEOTIDE SEQUENCE [LARGE SCALE GENOMIC DNA]</scope>
    <source>
        <strain evidence="7 8">CCMP1102</strain>
    </source>
</reference>
<evidence type="ECO:0000256" key="4">
    <source>
        <dbReference type="ARBA" id="ARBA00023136"/>
    </source>
</evidence>
<feature type="transmembrane region" description="Helical" evidence="6">
    <location>
        <begin position="218"/>
        <end position="237"/>
    </location>
</feature>
<name>A0A1E7FDZ5_9STRA</name>
<keyword evidence="4 6" id="KW-0472">Membrane</keyword>
<dbReference type="GO" id="GO:0000139">
    <property type="term" value="C:Golgi membrane"/>
    <property type="evidence" value="ECO:0007669"/>
    <property type="project" value="InterPro"/>
</dbReference>
<proteinExistence type="predicted"/>
<evidence type="ECO:0000256" key="1">
    <source>
        <dbReference type="ARBA" id="ARBA00004141"/>
    </source>
</evidence>
<feature type="transmembrane region" description="Helical" evidence="6">
    <location>
        <begin position="257"/>
        <end position="279"/>
    </location>
</feature>
<comment type="subcellular location">
    <subcellularLocation>
        <location evidence="1">Membrane</location>
        <topology evidence="1">Multi-pass membrane protein</topology>
    </subcellularLocation>
</comment>
<evidence type="ECO:0000313" key="8">
    <source>
        <dbReference type="Proteomes" id="UP000095751"/>
    </source>
</evidence>
<dbReference type="KEGG" id="fcy:FRACYDRAFT_208223"/>
<sequence>MITSSMTKQTTRRTSPVTLSRGSENKNKSVFQCNNKKSSDDDGNLTDSKHPGSTFVPFLPNSVVSSIGPASLVGGTATIYTSLLQHPSSTLTQLSFVLMMLLAVQYAVQPQLSKKYISPKIKKQSVALVEEVVKTSFAAAIFFSKSSNDVQSALKDWSLSSSLAIAGLPAMLYAIQGVLQYVSYQNLDSVTFNGLTQTKTLSAAFCCWIIMKKSQSPIQMVALGILFGSALVFQGYIRPGMLWQKNSEIKTGDNDDWVWRGVVPCLGAAFLSGLAGALSQKGLQLTGIGGRDPFLYTIEISFFSAVALLFNILRSNDFSELEWQKQKTYWNWKTLIPILLKASGGVVTALVHKYAGSVSKGFALMFGLVLANMIQLTKTKDEKLQPYQVLGTIMIMLSTWLHFTSPPIV</sequence>
<dbReference type="GO" id="GO:0015165">
    <property type="term" value="F:pyrimidine nucleotide-sugar transmembrane transporter activity"/>
    <property type="evidence" value="ECO:0007669"/>
    <property type="project" value="InterPro"/>
</dbReference>
<evidence type="ECO:0000256" key="3">
    <source>
        <dbReference type="ARBA" id="ARBA00022989"/>
    </source>
</evidence>
<evidence type="ECO:0008006" key="9">
    <source>
        <dbReference type="Google" id="ProtNLM"/>
    </source>
</evidence>
<feature type="transmembrane region" description="Helical" evidence="6">
    <location>
        <begin position="334"/>
        <end position="351"/>
    </location>
</feature>
<gene>
    <name evidence="7" type="ORF">FRACYDRAFT_208223</name>
</gene>
<feature type="compositionally biased region" description="Polar residues" evidence="5">
    <location>
        <begin position="1"/>
        <end position="36"/>
    </location>
</feature>
<feature type="transmembrane region" description="Helical" evidence="6">
    <location>
        <begin position="386"/>
        <end position="403"/>
    </location>
</feature>
<keyword evidence="3 6" id="KW-1133">Transmembrane helix</keyword>
<dbReference type="InterPro" id="IPR007271">
    <property type="entry name" value="Nuc_sug_transpt"/>
</dbReference>
<dbReference type="AlphaFoldDB" id="A0A1E7FDZ5"/>
<feature type="region of interest" description="Disordered" evidence="5">
    <location>
        <begin position="1"/>
        <end position="49"/>
    </location>
</feature>
<keyword evidence="2 6" id="KW-0812">Transmembrane</keyword>
<dbReference type="Proteomes" id="UP000095751">
    <property type="component" value="Unassembled WGS sequence"/>
</dbReference>
<keyword evidence="8" id="KW-1185">Reference proteome</keyword>
<feature type="transmembrane region" description="Helical" evidence="6">
    <location>
        <begin position="357"/>
        <end position="374"/>
    </location>
</feature>
<dbReference type="PANTHER" id="PTHR10231">
    <property type="entry name" value="NUCLEOTIDE-SUGAR TRANSMEMBRANE TRANSPORTER"/>
    <property type="match status" value="1"/>
</dbReference>
<evidence type="ECO:0000256" key="5">
    <source>
        <dbReference type="SAM" id="MobiDB-lite"/>
    </source>
</evidence>
<dbReference type="InParanoid" id="A0A1E7FDZ5"/>
<protein>
    <recommendedName>
        <fullName evidence="9">Nucleotide-sugar transporter</fullName>
    </recommendedName>
</protein>
<dbReference type="Pfam" id="PF04142">
    <property type="entry name" value="Nuc_sug_transp"/>
    <property type="match status" value="1"/>
</dbReference>
<evidence type="ECO:0000256" key="2">
    <source>
        <dbReference type="ARBA" id="ARBA00022692"/>
    </source>
</evidence>
<accession>A0A1E7FDZ5</accession>
<feature type="transmembrane region" description="Helical" evidence="6">
    <location>
        <begin position="294"/>
        <end position="313"/>
    </location>
</feature>
<dbReference type="OrthoDB" id="408493at2759"/>
<evidence type="ECO:0000313" key="7">
    <source>
        <dbReference type="EMBL" id="OEU16391.1"/>
    </source>
</evidence>
<dbReference type="EMBL" id="KV784358">
    <property type="protein sequence ID" value="OEU16391.1"/>
    <property type="molecule type" value="Genomic_DNA"/>
</dbReference>
<feature type="transmembrane region" description="Helical" evidence="6">
    <location>
        <begin position="163"/>
        <end position="182"/>
    </location>
</feature>